<evidence type="ECO:0000313" key="2">
    <source>
        <dbReference type="Proteomes" id="UP001498476"/>
    </source>
</evidence>
<evidence type="ECO:0000313" key="1">
    <source>
        <dbReference type="EMBL" id="KAK7402592.1"/>
    </source>
</evidence>
<keyword evidence="2" id="KW-1185">Reference proteome</keyword>
<reference evidence="1 2" key="1">
    <citation type="journal article" date="2025" name="Microbiol. Resour. Announc.">
        <title>Draft genome sequences for Neonectria magnoliae and Neonectria punicea, canker pathogens of Liriodendron tulipifera and Acer saccharum in West Virginia.</title>
        <authorList>
            <person name="Petronek H.M."/>
            <person name="Kasson M.T."/>
            <person name="Metheny A.M."/>
            <person name="Stauder C.M."/>
            <person name="Lovett B."/>
            <person name="Lynch S.C."/>
            <person name="Garnas J.R."/>
            <person name="Kasson L.R."/>
            <person name="Stajich J.E."/>
        </authorList>
    </citation>
    <scope>NUCLEOTIDE SEQUENCE [LARGE SCALE GENOMIC DNA]</scope>
    <source>
        <strain evidence="1 2">NRRL 64653</strain>
    </source>
</reference>
<dbReference type="EMBL" id="JAZAVJ010000294">
    <property type="protein sequence ID" value="KAK7402592.1"/>
    <property type="molecule type" value="Genomic_DNA"/>
</dbReference>
<gene>
    <name evidence="1" type="ORF">QQX98_011663</name>
</gene>
<comment type="caution">
    <text evidence="1">The sequence shown here is derived from an EMBL/GenBank/DDBJ whole genome shotgun (WGS) entry which is preliminary data.</text>
</comment>
<protein>
    <submittedName>
        <fullName evidence="1">Uncharacterized protein</fullName>
    </submittedName>
</protein>
<dbReference type="Proteomes" id="UP001498476">
    <property type="component" value="Unassembled WGS sequence"/>
</dbReference>
<organism evidence="1 2">
    <name type="scientific">Neonectria punicea</name>
    <dbReference type="NCBI Taxonomy" id="979145"/>
    <lineage>
        <taxon>Eukaryota</taxon>
        <taxon>Fungi</taxon>
        <taxon>Dikarya</taxon>
        <taxon>Ascomycota</taxon>
        <taxon>Pezizomycotina</taxon>
        <taxon>Sordariomycetes</taxon>
        <taxon>Hypocreomycetidae</taxon>
        <taxon>Hypocreales</taxon>
        <taxon>Nectriaceae</taxon>
        <taxon>Neonectria</taxon>
    </lineage>
</organism>
<sequence>MPTPTECQQISSLEAEFAECVFERAFGGHLRAMANPGAFWDAMDLRDSVTKRLVEKSGPDAQSRFYKANEQFAWELVPLRTTHATFVELFDLVDDQALRDQHADFLDAPLNTPEEEAVARAALCRILGLPFTVTRKPNADEITAQFNSIFEDVQLRWKDQPEKLAMFLSKLLVMGAEENPGETIRELIPMVSSETDLVEKLEKLHKEAFQEAEL</sequence>
<accession>A0ABR1GL22</accession>
<proteinExistence type="predicted"/>
<name>A0ABR1GL22_9HYPO</name>